<proteinExistence type="predicted"/>
<evidence type="ECO:0000313" key="1">
    <source>
        <dbReference type="EMBL" id="KAG5452180.1"/>
    </source>
</evidence>
<protein>
    <submittedName>
        <fullName evidence="1">Uncharacterized protein</fullName>
    </submittedName>
</protein>
<dbReference type="InParanoid" id="A0A3R7EX51"/>
<keyword evidence="2" id="KW-1185">Reference proteome</keyword>
<dbReference type="AlphaFoldDB" id="A0A3R7EX51"/>
<sequence>MTKCYKSHLCPEFIKDGNTSVDTDASLPYNHKVHLIMYVYNYVTSLRVKRRGKEWVWDETWCWPMSSVLICLHLQPLNQAVWKETDSMNATEID</sequence>
<reference evidence="1 2" key="2">
    <citation type="journal article" date="2021" name="Genomics">
        <title>High-quality reference genome for Clonorchis sinensis.</title>
        <authorList>
            <person name="Young N.D."/>
            <person name="Stroehlein A.J."/>
            <person name="Kinkar L."/>
            <person name="Wang T."/>
            <person name="Sohn W.M."/>
            <person name="Chang B.C.H."/>
            <person name="Kaur P."/>
            <person name="Weisz D."/>
            <person name="Dudchenko O."/>
            <person name="Aiden E.L."/>
            <person name="Korhonen P.K."/>
            <person name="Gasser R.B."/>
        </authorList>
    </citation>
    <scope>NUCLEOTIDE SEQUENCE [LARGE SCALE GENOMIC DNA]</scope>
    <source>
        <strain evidence="1">Cs-k2</strain>
    </source>
</reference>
<organism evidence="1 2">
    <name type="scientific">Clonorchis sinensis</name>
    <name type="common">Chinese liver fluke</name>
    <dbReference type="NCBI Taxonomy" id="79923"/>
    <lineage>
        <taxon>Eukaryota</taxon>
        <taxon>Metazoa</taxon>
        <taxon>Spiralia</taxon>
        <taxon>Lophotrochozoa</taxon>
        <taxon>Platyhelminthes</taxon>
        <taxon>Trematoda</taxon>
        <taxon>Digenea</taxon>
        <taxon>Opisthorchiida</taxon>
        <taxon>Opisthorchiata</taxon>
        <taxon>Opisthorchiidae</taxon>
        <taxon>Clonorchis</taxon>
    </lineage>
</organism>
<dbReference type="Proteomes" id="UP000286415">
    <property type="component" value="Unassembled WGS sequence"/>
</dbReference>
<comment type="caution">
    <text evidence="1">The sequence shown here is derived from an EMBL/GenBank/DDBJ whole genome shotgun (WGS) entry which is preliminary data.</text>
</comment>
<evidence type="ECO:0000313" key="2">
    <source>
        <dbReference type="Proteomes" id="UP000286415"/>
    </source>
</evidence>
<accession>A0A3R7EX51</accession>
<reference evidence="1 2" key="1">
    <citation type="journal article" date="2018" name="Biotechnol. Adv.">
        <title>Improved genomic resources and new bioinformatic workflow for the carcinogenic parasite Clonorchis sinensis: Biotechnological implications.</title>
        <authorList>
            <person name="Wang D."/>
            <person name="Korhonen P.K."/>
            <person name="Gasser R.B."/>
            <person name="Young N.D."/>
        </authorList>
    </citation>
    <scope>NUCLEOTIDE SEQUENCE [LARGE SCALE GENOMIC DNA]</scope>
    <source>
        <strain evidence="1">Cs-k2</strain>
    </source>
</reference>
<name>A0A3R7EX51_CLOSI</name>
<gene>
    <name evidence="1" type="ORF">CSKR_111502</name>
</gene>
<dbReference type="EMBL" id="NIRI02000042">
    <property type="protein sequence ID" value="KAG5452180.1"/>
    <property type="molecule type" value="Genomic_DNA"/>
</dbReference>